<dbReference type="InterPro" id="IPR001910">
    <property type="entry name" value="Inosine/uridine_hydrolase_dom"/>
</dbReference>
<evidence type="ECO:0000313" key="5">
    <source>
        <dbReference type="Proteomes" id="UP001058650"/>
    </source>
</evidence>
<dbReference type="InterPro" id="IPR036452">
    <property type="entry name" value="Ribo_hydro-like"/>
</dbReference>
<dbReference type="CDD" id="cd00455">
    <property type="entry name" value="nuc_hydro"/>
    <property type="match status" value="1"/>
</dbReference>
<keyword evidence="5" id="KW-1185">Reference proteome</keyword>
<evidence type="ECO:0000256" key="2">
    <source>
        <dbReference type="ARBA" id="ARBA00023295"/>
    </source>
</evidence>
<accession>A0ABY5U3H7</accession>
<reference evidence="4" key="1">
    <citation type="submission" date="2022-08" db="EMBL/GenBank/DDBJ databases">
        <title>The complete genome sequence of the thermophilic bacterium Laceyella sacchari FBKL4.010 reveals the basis for tetramethylpyrazine biosynthesis in Moutai-flavor Daqu.</title>
        <authorList>
            <person name="Li D."/>
            <person name="Huang W."/>
            <person name="Wang C."/>
            <person name="Qiu S."/>
        </authorList>
    </citation>
    <scope>NUCLEOTIDE SEQUENCE</scope>
    <source>
        <strain evidence="4">FBKL4.014</strain>
    </source>
</reference>
<evidence type="ECO:0000313" key="4">
    <source>
        <dbReference type="EMBL" id="UWE04191.1"/>
    </source>
</evidence>
<dbReference type="PANTHER" id="PTHR12304">
    <property type="entry name" value="INOSINE-URIDINE PREFERRING NUCLEOSIDE HYDROLASE"/>
    <property type="match status" value="1"/>
</dbReference>
<proteinExistence type="predicted"/>
<dbReference type="EMBL" id="CP103866">
    <property type="protein sequence ID" value="UWE04191.1"/>
    <property type="molecule type" value="Genomic_DNA"/>
</dbReference>
<dbReference type="InterPro" id="IPR023186">
    <property type="entry name" value="IUNH"/>
</dbReference>
<sequence length="317" mass="35190">MDKKKVLLFADVGIDDAVALIYALLHPRIRVLGVVASFGNTPRKYAIRNTQYILKLAGRQDIPVFAGAMQPLAGLQPAFYPDFHGPAGLGSLRPAPQRMPLYSDQELFGLIRRNQEDVHIVNLGPLTSLAQMFLKHEKLMKQVNHYYMMGGAFLVPGNVTPIAEANFWHDPVAANIVLRRIRPKCARIFPLNVTQAAVATPCMVDQIDRRKKTRAQIIIKPALNFYLQAYKHTNPSFGGGPLHDLVPVSAVVNEGWFTFIDRSVAVVQSATSVARGASVADFREIPAPSEPGKIIHRIAISMQKKAFMQEFLQVMTK</sequence>
<dbReference type="GO" id="GO:0016787">
    <property type="term" value="F:hydrolase activity"/>
    <property type="evidence" value="ECO:0007669"/>
    <property type="project" value="UniProtKB-KW"/>
</dbReference>
<organism evidence="4 5">
    <name type="scientific">Laceyella sacchari</name>
    <name type="common">Thermoactinomyces thalpophilus</name>
    <dbReference type="NCBI Taxonomy" id="37482"/>
    <lineage>
        <taxon>Bacteria</taxon>
        <taxon>Bacillati</taxon>
        <taxon>Bacillota</taxon>
        <taxon>Bacilli</taxon>
        <taxon>Bacillales</taxon>
        <taxon>Thermoactinomycetaceae</taxon>
        <taxon>Laceyella</taxon>
    </lineage>
</organism>
<feature type="domain" description="Inosine/uridine-preferring nucleoside hydrolase" evidence="3">
    <location>
        <begin position="6"/>
        <end position="307"/>
    </location>
</feature>
<dbReference type="Gene3D" id="3.90.245.10">
    <property type="entry name" value="Ribonucleoside hydrolase-like"/>
    <property type="match status" value="1"/>
</dbReference>
<gene>
    <name evidence="4" type="ORF">NYR52_03235</name>
</gene>
<evidence type="ECO:0000259" key="3">
    <source>
        <dbReference type="Pfam" id="PF01156"/>
    </source>
</evidence>
<keyword evidence="1 4" id="KW-0378">Hydrolase</keyword>
<keyword evidence="2" id="KW-0326">Glycosidase</keyword>
<dbReference type="Pfam" id="PF01156">
    <property type="entry name" value="IU_nuc_hydro"/>
    <property type="match status" value="1"/>
</dbReference>
<protein>
    <submittedName>
        <fullName evidence="4">Nucleoside hydrolase</fullName>
    </submittedName>
</protein>
<dbReference type="Proteomes" id="UP001058650">
    <property type="component" value="Chromosome"/>
</dbReference>
<name>A0ABY5U3H7_LACSH</name>
<dbReference type="RefSeq" id="WP_132219643.1">
    <property type="nucleotide sequence ID" value="NZ_CP103866.1"/>
</dbReference>
<dbReference type="SUPFAM" id="SSF53590">
    <property type="entry name" value="Nucleoside hydrolase"/>
    <property type="match status" value="1"/>
</dbReference>
<dbReference type="PANTHER" id="PTHR12304:SF4">
    <property type="entry name" value="URIDINE NUCLEOSIDASE"/>
    <property type="match status" value="1"/>
</dbReference>
<evidence type="ECO:0000256" key="1">
    <source>
        <dbReference type="ARBA" id="ARBA00022801"/>
    </source>
</evidence>